<comment type="caution">
    <text evidence="6">The sequence shown here is derived from an EMBL/GenBank/DDBJ whole genome shotgun (WGS) entry which is preliminary data.</text>
</comment>
<evidence type="ECO:0000256" key="1">
    <source>
        <dbReference type="ARBA" id="ARBA00022692"/>
    </source>
</evidence>
<feature type="domain" description="Major facilitator superfamily (MFS) profile" evidence="5">
    <location>
        <begin position="215"/>
        <end position="402"/>
    </location>
</feature>
<reference evidence="6 7" key="1">
    <citation type="submission" date="2020-07" db="EMBL/GenBank/DDBJ databases">
        <title>Characterization of Pectobacterium aroidearum strains causing soft rot on Amorphophallus konjac.</title>
        <authorList>
            <person name="Xie H."/>
        </authorList>
    </citation>
    <scope>NUCLEOTIDE SEQUENCE [LARGE SCALE GENOMIC DNA]</scope>
    <source>
        <strain evidence="6 7">MY10</strain>
    </source>
</reference>
<organism evidence="6 7">
    <name type="scientific">Pectobacterium aroidearum</name>
    <dbReference type="NCBI Taxonomy" id="1201031"/>
    <lineage>
        <taxon>Bacteria</taxon>
        <taxon>Pseudomonadati</taxon>
        <taxon>Pseudomonadota</taxon>
        <taxon>Gammaproteobacteria</taxon>
        <taxon>Enterobacterales</taxon>
        <taxon>Pectobacteriaceae</taxon>
        <taxon>Pectobacterium</taxon>
    </lineage>
</organism>
<feature type="transmembrane region" description="Helical" evidence="4">
    <location>
        <begin position="79"/>
        <end position="101"/>
    </location>
</feature>
<name>A0ABR5ZAD1_9GAMM</name>
<feature type="transmembrane region" description="Helical" evidence="4">
    <location>
        <begin position="107"/>
        <end position="126"/>
    </location>
</feature>
<keyword evidence="7" id="KW-1185">Reference proteome</keyword>
<dbReference type="InterPro" id="IPR020846">
    <property type="entry name" value="MFS_dom"/>
</dbReference>
<accession>A0ABR5ZAD1</accession>
<dbReference type="PANTHER" id="PTHR23542:SF1">
    <property type="entry name" value="MAJOR FACILITATOR SUPERFAMILY (MFS) PROFILE DOMAIN-CONTAINING PROTEIN"/>
    <property type="match status" value="1"/>
</dbReference>
<keyword evidence="2 4" id="KW-1133">Transmembrane helix</keyword>
<feature type="transmembrane region" description="Helical" evidence="4">
    <location>
        <begin position="368"/>
        <end position="389"/>
    </location>
</feature>
<feature type="transmembrane region" description="Helical" evidence="4">
    <location>
        <begin position="280"/>
        <end position="298"/>
    </location>
</feature>
<dbReference type="Proteomes" id="UP000530038">
    <property type="component" value="Unassembled WGS sequence"/>
</dbReference>
<sequence length="402" mass="41518">MVNPYRELFSAPGTKSFALAGLLARMPLPMTGIGIITLLSQLHGSYALAGAVSATFVLTYALLSPQISRLVDRHGQSRVLPIATAVSAIGMLLLLACSWLQAPEWTLFIGALLAGFMPSLSAMVRARWTAIYRGDPRLQTAYSLETVLDEVTFIAGPPLAVGLSVAVFPQAGPLAAALLLAIGVFALVTQRSTEPPVAAMSTSTDRSGSVFKQANIRLLTLLMVAMGIIVGTVDIVSVAFAAQRGQPVAASLVLSAYAVGSCLAGLLFGALKLRTALHSLLLLGGLATAITTLPLLFVGSIPALAMAVLIAGLFFAPTMIVAMSLVERLVPEHRLTEGMTWLLAGLNIGVALGAAVSGHVVDNGGARAGFTVALCAGALVLLVALWGYLRLRANAASLANAA</sequence>
<gene>
    <name evidence="6" type="ORF">H2Y56_04915</name>
</gene>
<keyword evidence="3 4" id="KW-0472">Membrane</keyword>
<feature type="transmembrane region" description="Helical" evidence="4">
    <location>
        <begin position="214"/>
        <end position="242"/>
    </location>
</feature>
<dbReference type="PANTHER" id="PTHR23542">
    <property type="match status" value="1"/>
</dbReference>
<proteinExistence type="predicted"/>
<evidence type="ECO:0000256" key="3">
    <source>
        <dbReference type="ARBA" id="ARBA00023136"/>
    </source>
</evidence>
<evidence type="ECO:0000256" key="2">
    <source>
        <dbReference type="ARBA" id="ARBA00022989"/>
    </source>
</evidence>
<feature type="transmembrane region" description="Helical" evidence="4">
    <location>
        <begin position="16"/>
        <end position="39"/>
    </location>
</feature>
<feature type="transmembrane region" description="Helical" evidence="4">
    <location>
        <begin position="304"/>
        <end position="326"/>
    </location>
</feature>
<dbReference type="RefSeq" id="WP_181828797.1">
    <property type="nucleotide sequence ID" value="NZ_CP104757.1"/>
</dbReference>
<dbReference type="InterPro" id="IPR036259">
    <property type="entry name" value="MFS_trans_sf"/>
</dbReference>
<dbReference type="PROSITE" id="PS50850">
    <property type="entry name" value="MFS"/>
    <property type="match status" value="1"/>
</dbReference>
<evidence type="ECO:0000256" key="4">
    <source>
        <dbReference type="SAM" id="Phobius"/>
    </source>
</evidence>
<feature type="transmembrane region" description="Helical" evidence="4">
    <location>
        <begin position="248"/>
        <end position="268"/>
    </location>
</feature>
<evidence type="ECO:0000259" key="5">
    <source>
        <dbReference type="PROSITE" id="PS50850"/>
    </source>
</evidence>
<dbReference type="Gene3D" id="1.20.1250.20">
    <property type="entry name" value="MFS general substrate transporter like domains"/>
    <property type="match status" value="2"/>
</dbReference>
<feature type="transmembrane region" description="Helical" evidence="4">
    <location>
        <begin position="174"/>
        <end position="193"/>
    </location>
</feature>
<feature type="transmembrane region" description="Helical" evidence="4">
    <location>
        <begin position="338"/>
        <end position="356"/>
    </location>
</feature>
<keyword evidence="1 4" id="KW-0812">Transmembrane</keyword>
<evidence type="ECO:0000313" key="7">
    <source>
        <dbReference type="Proteomes" id="UP000530038"/>
    </source>
</evidence>
<dbReference type="InterPro" id="IPR011701">
    <property type="entry name" value="MFS"/>
</dbReference>
<evidence type="ECO:0000313" key="6">
    <source>
        <dbReference type="EMBL" id="MBA5231458.1"/>
    </source>
</evidence>
<protein>
    <submittedName>
        <fullName evidence="6">MFS transporter</fullName>
    </submittedName>
</protein>
<dbReference type="SUPFAM" id="SSF103473">
    <property type="entry name" value="MFS general substrate transporter"/>
    <property type="match status" value="1"/>
</dbReference>
<dbReference type="Pfam" id="PF07690">
    <property type="entry name" value="MFS_1"/>
    <property type="match status" value="1"/>
</dbReference>
<dbReference type="EMBL" id="JACERK010000002">
    <property type="protein sequence ID" value="MBA5231458.1"/>
    <property type="molecule type" value="Genomic_DNA"/>
</dbReference>
<feature type="transmembrane region" description="Helical" evidence="4">
    <location>
        <begin position="45"/>
        <end position="63"/>
    </location>
</feature>